<dbReference type="InterPro" id="IPR008927">
    <property type="entry name" value="6-PGluconate_DH-like_C_sf"/>
</dbReference>
<evidence type="ECO:0000313" key="7">
    <source>
        <dbReference type="EMBL" id="GGG51254.1"/>
    </source>
</evidence>
<sequence length="301" mass="31212">MSGTTERPVGLIGLGIMGSAMSANLIAAGFTVVGHDIAAPAMEAFARAGGRPARSAAEVAAQAEIVLTSLPSTAALHAVVEEIARAPGACRILPETSTFPLEDKERARQALEAAGVVMLDCPLSGSGSQARVRDVLVYASGPREAYDRCLPVFRGFSRAPHFLGAFGNGMKMKFVANLLVAVHTAAAGEAFALARKAGLDPAQMFEVVSDGAGGSRALQVRGRMLIEDRYLPVETMPLELWRKDMRAIADFASALACPTPMFSATVPLFNAAVASGLGDQDTAAVCAVIETMAGVRRPGAG</sequence>
<proteinExistence type="inferred from homology"/>
<accession>A0A8J2ZFS6</accession>
<keyword evidence="3" id="KW-0520">NAD</keyword>
<dbReference type="AlphaFoldDB" id="A0A8J2ZFS6"/>
<keyword evidence="2" id="KW-0560">Oxidoreductase</keyword>
<dbReference type="SUPFAM" id="SSF51735">
    <property type="entry name" value="NAD(P)-binding Rossmann-fold domains"/>
    <property type="match status" value="1"/>
</dbReference>
<dbReference type="InterPro" id="IPR013328">
    <property type="entry name" value="6PGD_dom2"/>
</dbReference>
<organism evidence="7 8">
    <name type="scientific">Caldovatus sediminis</name>
    <dbReference type="NCBI Taxonomy" id="2041189"/>
    <lineage>
        <taxon>Bacteria</taxon>
        <taxon>Pseudomonadati</taxon>
        <taxon>Pseudomonadota</taxon>
        <taxon>Alphaproteobacteria</taxon>
        <taxon>Acetobacterales</taxon>
        <taxon>Roseomonadaceae</taxon>
        <taxon>Caldovatus</taxon>
    </lineage>
</organism>
<dbReference type="GO" id="GO:0016491">
    <property type="term" value="F:oxidoreductase activity"/>
    <property type="evidence" value="ECO:0007669"/>
    <property type="project" value="UniProtKB-KW"/>
</dbReference>
<dbReference type="GO" id="GO:0016054">
    <property type="term" value="P:organic acid catabolic process"/>
    <property type="evidence" value="ECO:0007669"/>
    <property type="project" value="UniProtKB-ARBA"/>
</dbReference>
<dbReference type="RefSeq" id="WP_188904072.1">
    <property type="nucleotide sequence ID" value="NZ_BMKS01000024.1"/>
</dbReference>
<dbReference type="SUPFAM" id="SSF48179">
    <property type="entry name" value="6-phosphogluconate dehydrogenase C-terminal domain-like"/>
    <property type="match status" value="1"/>
</dbReference>
<comment type="caution">
    <text evidence="7">The sequence shown here is derived from an EMBL/GenBank/DDBJ whole genome shotgun (WGS) entry which is preliminary data.</text>
</comment>
<name>A0A8J2ZFS6_9PROT</name>
<dbReference type="GO" id="GO:0051287">
    <property type="term" value="F:NAD binding"/>
    <property type="evidence" value="ECO:0007669"/>
    <property type="project" value="InterPro"/>
</dbReference>
<evidence type="ECO:0000256" key="4">
    <source>
        <dbReference type="PIRSR" id="PIRSR000103-1"/>
    </source>
</evidence>
<dbReference type="InterPro" id="IPR006115">
    <property type="entry name" value="6PGDH_NADP-bd"/>
</dbReference>
<feature type="domain" description="3-hydroxyisobutyrate dehydrogenase-like NAD-binding" evidence="6">
    <location>
        <begin position="167"/>
        <end position="288"/>
    </location>
</feature>
<feature type="domain" description="6-phosphogluconate dehydrogenase NADP-binding" evidence="5">
    <location>
        <begin position="9"/>
        <end position="158"/>
    </location>
</feature>
<protein>
    <submittedName>
        <fullName evidence="7">Dehydrogenase/oxidoreductase</fullName>
    </submittedName>
</protein>
<dbReference type="InterPro" id="IPR029154">
    <property type="entry name" value="HIBADH-like_NADP-bd"/>
</dbReference>
<dbReference type="PROSITE" id="PS00895">
    <property type="entry name" value="3_HYDROXYISOBUT_DH"/>
    <property type="match status" value="1"/>
</dbReference>
<dbReference type="PANTHER" id="PTHR43060:SF15">
    <property type="entry name" value="3-HYDROXYISOBUTYRATE DEHYDROGENASE-LIKE 1, MITOCHONDRIAL-RELATED"/>
    <property type="match status" value="1"/>
</dbReference>
<evidence type="ECO:0000256" key="3">
    <source>
        <dbReference type="ARBA" id="ARBA00023027"/>
    </source>
</evidence>
<evidence type="ECO:0000256" key="2">
    <source>
        <dbReference type="ARBA" id="ARBA00023002"/>
    </source>
</evidence>
<keyword evidence="8" id="KW-1185">Reference proteome</keyword>
<evidence type="ECO:0000259" key="6">
    <source>
        <dbReference type="Pfam" id="PF14833"/>
    </source>
</evidence>
<dbReference type="InterPro" id="IPR002204">
    <property type="entry name" value="3-OH-isobutyrate_DH-rel_CS"/>
</dbReference>
<evidence type="ECO:0000313" key="8">
    <source>
        <dbReference type="Proteomes" id="UP000597507"/>
    </source>
</evidence>
<dbReference type="PIRSF" id="PIRSF000103">
    <property type="entry name" value="HIBADH"/>
    <property type="match status" value="1"/>
</dbReference>
<reference evidence="7 8" key="1">
    <citation type="journal article" date="2014" name="Int. J. Syst. Evol. Microbiol.">
        <title>Complete genome sequence of Corynebacterium casei LMG S-19264T (=DSM 44701T), isolated from a smear-ripened cheese.</title>
        <authorList>
            <consortium name="US DOE Joint Genome Institute (JGI-PGF)"/>
            <person name="Walter F."/>
            <person name="Albersmeier A."/>
            <person name="Kalinowski J."/>
            <person name="Ruckert C."/>
        </authorList>
    </citation>
    <scope>NUCLEOTIDE SEQUENCE [LARGE SCALE GENOMIC DNA]</scope>
    <source>
        <strain evidence="7 8">CGMCC 1.16330</strain>
    </source>
</reference>
<dbReference type="Pfam" id="PF03446">
    <property type="entry name" value="NAD_binding_2"/>
    <property type="match status" value="1"/>
</dbReference>
<dbReference type="Proteomes" id="UP000597507">
    <property type="component" value="Unassembled WGS sequence"/>
</dbReference>
<feature type="active site" evidence="4">
    <location>
        <position position="173"/>
    </location>
</feature>
<dbReference type="EMBL" id="BMKS01000024">
    <property type="protein sequence ID" value="GGG51254.1"/>
    <property type="molecule type" value="Genomic_DNA"/>
</dbReference>
<dbReference type="PANTHER" id="PTHR43060">
    <property type="entry name" value="3-HYDROXYISOBUTYRATE DEHYDROGENASE-LIKE 1, MITOCHONDRIAL-RELATED"/>
    <property type="match status" value="1"/>
</dbReference>
<dbReference type="GO" id="GO:0050661">
    <property type="term" value="F:NADP binding"/>
    <property type="evidence" value="ECO:0007669"/>
    <property type="project" value="InterPro"/>
</dbReference>
<evidence type="ECO:0000259" key="5">
    <source>
        <dbReference type="Pfam" id="PF03446"/>
    </source>
</evidence>
<dbReference type="InterPro" id="IPR036291">
    <property type="entry name" value="NAD(P)-bd_dom_sf"/>
</dbReference>
<dbReference type="Gene3D" id="3.40.50.720">
    <property type="entry name" value="NAD(P)-binding Rossmann-like Domain"/>
    <property type="match status" value="1"/>
</dbReference>
<dbReference type="Gene3D" id="1.10.1040.10">
    <property type="entry name" value="N-(1-d-carboxylethyl)-l-norvaline Dehydrogenase, domain 2"/>
    <property type="match status" value="1"/>
</dbReference>
<gene>
    <name evidence="7" type="ORF">GCM10010964_43150</name>
</gene>
<evidence type="ECO:0000256" key="1">
    <source>
        <dbReference type="ARBA" id="ARBA00009080"/>
    </source>
</evidence>
<comment type="similarity">
    <text evidence="1">Belongs to the HIBADH-related family.</text>
</comment>
<dbReference type="Pfam" id="PF14833">
    <property type="entry name" value="NAD_binding_11"/>
    <property type="match status" value="1"/>
</dbReference>
<dbReference type="InterPro" id="IPR015815">
    <property type="entry name" value="HIBADH-related"/>
</dbReference>